<reference evidence="2" key="1">
    <citation type="submission" date="2016-10" db="EMBL/GenBank/DDBJ databases">
        <authorList>
            <person name="Varghese N."/>
            <person name="Submissions S."/>
        </authorList>
    </citation>
    <scope>NUCLEOTIDE SEQUENCE [LARGE SCALE GENOMIC DNA]</scope>
    <source>
        <strain evidence="2">DSM 44654</strain>
    </source>
</reference>
<protein>
    <recommendedName>
        <fullName evidence="3">Guanylate cyclase domain-containing protein</fullName>
    </recommendedName>
</protein>
<dbReference type="EMBL" id="FNUJ01000011">
    <property type="protein sequence ID" value="SEF36685.1"/>
    <property type="molecule type" value="Genomic_DNA"/>
</dbReference>
<name>A0A1H5RED2_9PSEU</name>
<dbReference type="STRING" id="218821.SAMN05421837_111106"/>
<dbReference type="OrthoDB" id="3482507at2"/>
<proteinExistence type="predicted"/>
<accession>A0A1H5RED2</accession>
<sequence>MCDDGRGRRTHARAAVHRTVLVVDVEEYGQAWRTTPHRLALREGLDRALRRAFDDTGVALADCRVEDCGDGAFILVPAQIPKGPLVESLPYALADALRQHNKSHPAEERIRLRMALHAGEVAFDDRGVTAPAINKAFRLLEAQPVKRELRTSPGVLVVVTSEWFFDEVVRHSCAIDPATFRPVAVEVKETVTTGWVCRPDHPYPAELAASGFAS</sequence>
<dbReference type="RefSeq" id="WP_086675188.1">
    <property type="nucleotide sequence ID" value="NZ_FNUJ01000011.1"/>
</dbReference>
<dbReference type="Proteomes" id="UP000198878">
    <property type="component" value="Unassembled WGS sequence"/>
</dbReference>
<organism evidence="1 2">
    <name type="scientific">Amycolatopsis pretoriensis</name>
    <dbReference type="NCBI Taxonomy" id="218821"/>
    <lineage>
        <taxon>Bacteria</taxon>
        <taxon>Bacillati</taxon>
        <taxon>Actinomycetota</taxon>
        <taxon>Actinomycetes</taxon>
        <taxon>Pseudonocardiales</taxon>
        <taxon>Pseudonocardiaceae</taxon>
        <taxon>Amycolatopsis</taxon>
    </lineage>
</organism>
<gene>
    <name evidence="1" type="ORF">SAMN05421837_111106</name>
</gene>
<dbReference type="InterPro" id="IPR029787">
    <property type="entry name" value="Nucleotide_cyclase"/>
</dbReference>
<dbReference type="Gene3D" id="3.30.70.1230">
    <property type="entry name" value="Nucleotide cyclase"/>
    <property type="match status" value="1"/>
</dbReference>
<dbReference type="SUPFAM" id="SSF55073">
    <property type="entry name" value="Nucleotide cyclase"/>
    <property type="match status" value="1"/>
</dbReference>
<evidence type="ECO:0000313" key="1">
    <source>
        <dbReference type="EMBL" id="SEF36685.1"/>
    </source>
</evidence>
<evidence type="ECO:0000313" key="2">
    <source>
        <dbReference type="Proteomes" id="UP000198878"/>
    </source>
</evidence>
<dbReference type="AlphaFoldDB" id="A0A1H5RED2"/>
<evidence type="ECO:0008006" key="3">
    <source>
        <dbReference type="Google" id="ProtNLM"/>
    </source>
</evidence>
<keyword evidence="2" id="KW-1185">Reference proteome</keyword>